<organism evidence="2 3">
    <name type="scientific">Trifolium medium</name>
    <dbReference type="NCBI Taxonomy" id="97028"/>
    <lineage>
        <taxon>Eukaryota</taxon>
        <taxon>Viridiplantae</taxon>
        <taxon>Streptophyta</taxon>
        <taxon>Embryophyta</taxon>
        <taxon>Tracheophyta</taxon>
        <taxon>Spermatophyta</taxon>
        <taxon>Magnoliopsida</taxon>
        <taxon>eudicotyledons</taxon>
        <taxon>Gunneridae</taxon>
        <taxon>Pentapetalae</taxon>
        <taxon>rosids</taxon>
        <taxon>fabids</taxon>
        <taxon>Fabales</taxon>
        <taxon>Fabaceae</taxon>
        <taxon>Papilionoideae</taxon>
        <taxon>50 kb inversion clade</taxon>
        <taxon>NPAAA clade</taxon>
        <taxon>Hologalegina</taxon>
        <taxon>IRL clade</taxon>
        <taxon>Trifolieae</taxon>
        <taxon>Trifolium</taxon>
    </lineage>
</organism>
<accession>A0A392U898</accession>
<keyword evidence="3" id="KW-1185">Reference proteome</keyword>
<name>A0A392U898_9FABA</name>
<feature type="non-terminal residue" evidence="2">
    <location>
        <position position="72"/>
    </location>
</feature>
<reference evidence="2 3" key="1">
    <citation type="journal article" date="2018" name="Front. Plant Sci.">
        <title>Red Clover (Trifolium pratense) and Zigzag Clover (T. medium) - A Picture of Genomic Similarities and Differences.</title>
        <authorList>
            <person name="Dluhosova J."/>
            <person name="Istvanek J."/>
            <person name="Nedelnik J."/>
            <person name="Repkova J."/>
        </authorList>
    </citation>
    <scope>NUCLEOTIDE SEQUENCE [LARGE SCALE GENOMIC DNA]</scope>
    <source>
        <strain evidence="3">cv. 10/8</strain>
        <tissue evidence="2">Leaf</tissue>
    </source>
</reference>
<comment type="caution">
    <text evidence="2">The sequence shown here is derived from an EMBL/GenBank/DDBJ whole genome shotgun (WGS) entry which is preliminary data.</text>
</comment>
<dbReference type="AlphaFoldDB" id="A0A392U898"/>
<dbReference type="EMBL" id="LXQA010748314">
    <property type="protein sequence ID" value="MCI69057.1"/>
    <property type="molecule type" value="Genomic_DNA"/>
</dbReference>
<evidence type="ECO:0000313" key="3">
    <source>
        <dbReference type="Proteomes" id="UP000265520"/>
    </source>
</evidence>
<sequence length="72" mass="8323">MEGDISGLMNMETETQERIRRDIVDFVKSRSEAIRSRKEIIIGDAYGRRGGCRPKEGQHVRGLEYHPNPHRS</sequence>
<evidence type="ECO:0000256" key="1">
    <source>
        <dbReference type="SAM" id="MobiDB-lite"/>
    </source>
</evidence>
<proteinExistence type="predicted"/>
<evidence type="ECO:0000313" key="2">
    <source>
        <dbReference type="EMBL" id="MCI69057.1"/>
    </source>
</evidence>
<feature type="region of interest" description="Disordered" evidence="1">
    <location>
        <begin position="47"/>
        <end position="72"/>
    </location>
</feature>
<dbReference type="Proteomes" id="UP000265520">
    <property type="component" value="Unassembled WGS sequence"/>
</dbReference>
<protein>
    <submittedName>
        <fullName evidence="2">Uncharacterized protein</fullName>
    </submittedName>
</protein>
<feature type="compositionally biased region" description="Basic and acidic residues" evidence="1">
    <location>
        <begin position="53"/>
        <end position="64"/>
    </location>
</feature>